<dbReference type="HOGENOM" id="CLU_043163_0_0_1"/>
<feature type="chain" id="PRO_5002894089" description="F-box domain-containing protein" evidence="1">
    <location>
        <begin position="18"/>
        <end position="493"/>
    </location>
</feature>
<gene>
    <name evidence="3" type="ordered locus">Cd36_84810</name>
    <name evidence="4" type="ORF">CD36_84810</name>
</gene>
<dbReference type="GeneID" id="8047216"/>
<sequence>MRCILFFFFFKFFKSIGSEVYRKTEDILSELQLHSCLLRNPFLFGNYKKVYNLVEMSSKSQSCIYPKRYKKTKKNMLFELPPEIMEIVLDNLHQRELLQISQINKYFRHLTLLRQYSVISIDSSPKLFQRDTKSLNDFQELRGVYQVDSCSIRAVNISSVYCLKLFFKTLIENPQYGGYIKILHVENLPDIPDLHMVEFLHKALPLMNRLKVFRWNHSHPISMQLLQYNWELTAVSGNILCDNINMNEYPLLNEAVLTITDFHLPLRRLTIKNVDLSKISVNTKLLKSLSIENCSNEKDFLIKLDAPHLEELSLSIEDQPFVAKMFSQLHLKSLKLSIPEQCEMLKVSHILNFLNKDISRLEISNQPDNLSYKILPKFNNLDYLHLSVLEKDIYKLLSSLTKKLRFLSLNVLEATERRNCLIASEFWECSMIDENQLKYMDFTLEYHRKLDRLNWLRFQGNDTTYIFECNESEPIIFRDGFYHYFDRIVNTLI</sequence>
<accession>B9WE75</accession>
<dbReference type="KEGG" id="cdu:CD36_84810"/>
<dbReference type="CGD" id="CAL0000166723">
    <property type="gene designation" value="Cd36_84810"/>
</dbReference>
<evidence type="ECO:0000313" key="3">
    <source>
        <dbReference type="CGD" id="CAL0000166723"/>
    </source>
</evidence>
<feature type="domain" description="F-box" evidence="2">
    <location>
        <begin position="74"/>
        <end position="131"/>
    </location>
</feature>
<evidence type="ECO:0000256" key="1">
    <source>
        <dbReference type="SAM" id="SignalP"/>
    </source>
</evidence>
<dbReference type="eggNOG" id="ENOG502SDX4">
    <property type="taxonomic scope" value="Eukaryota"/>
</dbReference>
<dbReference type="EMBL" id="FM992690">
    <property type="protein sequence ID" value="CAX42986.1"/>
    <property type="molecule type" value="Genomic_DNA"/>
</dbReference>
<organism evidence="4 5">
    <name type="scientific">Candida dubliniensis (strain CD36 / ATCC MYA-646 / CBS 7987 / NCPF 3949 / NRRL Y-17841)</name>
    <name type="common">Yeast</name>
    <dbReference type="NCBI Taxonomy" id="573826"/>
    <lineage>
        <taxon>Eukaryota</taxon>
        <taxon>Fungi</taxon>
        <taxon>Dikarya</taxon>
        <taxon>Ascomycota</taxon>
        <taxon>Saccharomycotina</taxon>
        <taxon>Pichiomycetes</taxon>
        <taxon>Debaryomycetaceae</taxon>
        <taxon>Candida/Lodderomyces clade</taxon>
        <taxon>Candida</taxon>
    </lineage>
</organism>
<dbReference type="CDD" id="cd09917">
    <property type="entry name" value="F-box_SF"/>
    <property type="match status" value="1"/>
</dbReference>
<dbReference type="Proteomes" id="UP000002605">
    <property type="component" value="Chromosome 3"/>
</dbReference>
<dbReference type="InterPro" id="IPR001810">
    <property type="entry name" value="F-box_dom"/>
</dbReference>
<keyword evidence="5" id="KW-1185">Reference proteome</keyword>
<name>B9WE75_CANDC</name>
<dbReference type="OrthoDB" id="3162794at2759"/>
<protein>
    <recommendedName>
        <fullName evidence="2">F-box domain-containing protein</fullName>
    </recommendedName>
</protein>
<dbReference type="AlphaFoldDB" id="B9WE75"/>
<dbReference type="RefSeq" id="XP_002419392.1">
    <property type="nucleotide sequence ID" value="XM_002419347.1"/>
</dbReference>
<evidence type="ECO:0000313" key="5">
    <source>
        <dbReference type="Proteomes" id="UP000002605"/>
    </source>
</evidence>
<evidence type="ECO:0000313" key="4">
    <source>
        <dbReference type="EMBL" id="CAX42986.1"/>
    </source>
</evidence>
<dbReference type="VEuPathDB" id="FungiDB:CD36_84810"/>
<dbReference type="InterPro" id="IPR036047">
    <property type="entry name" value="F-box-like_dom_sf"/>
</dbReference>
<keyword evidence="1" id="KW-0732">Signal</keyword>
<dbReference type="SUPFAM" id="SSF81383">
    <property type="entry name" value="F-box domain"/>
    <property type="match status" value="1"/>
</dbReference>
<reference evidence="4 5" key="1">
    <citation type="journal article" date="2009" name="Genome Res.">
        <title>Comparative genomics of the fungal pathogens Candida dubliniensis and Candida albicans.</title>
        <authorList>
            <person name="Jackson A.P."/>
            <person name="Gamble J.A."/>
            <person name="Yeomans T."/>
            <person name="Moran G.P."/>
            <person name="Saunders D."/>
            <person name="Harris D."/>
            <person name="Aslett M."/>
            <person name="Barrell J.F."/>
            <person name="Butler G."/>
            <person name="Citiulo F."/>
            <person name="Coleman D.C."/>
            <person name="de Groot P.W.J."/>
            <person name="Goodwin T.J."/>
            <person name="Quail M.A."/>
            <person name="McQuillan J."/>
            <person name="Munro C.A."/>
            <person name="Pain A."/>
            <person name="Poulter R.T."/>
            <person name="Rajandream M.A."/>
            <person name="Renauld H."/>
            <person name="Spiering M.J."/>
            <person name="Tivey A."/>
            <person name="Gow N.A.R."/>
            <person name="Barrell B."/>
            <person name="Sullivan D.J."/>
            <person name="Berriman M."/>
        </authorList>
    </citation>
    <scope>NUCLEOTIDE SEQUENCE [LARGE SCALE GENOMIC DNA]</scope>
    <source>
        <strain evidence="5">CD36 / ATCC MYA-646 / CBS 7987 / NCPF 3949 / NRRL Y-17841</strain>
    </source>
</reference>
<proteinExistence type="predicted"/>
<dbReference type="PROSITE" id="PS50181">
    <property type="entry name" value="FBOX"/>
    <property type="match status" value="1"/>
</dbReference>
<feature type="signal peptide" evidence="1">
    <location>
        <begin position="1"/>
        <end position="17"/>
    </location>
</feature>
<evidence type="ECO:0000259" key="2">
    <source>
        <dbReference type="PROSITE" id="PS50181"/>
    </source>
</evidence>